<gene>
    <name evidence="8" type="ORF">TKK_002808</name>
</gene>
<evidence type="ECO:0000313" key="8">
    <source>
        <dbReference type="EMBL" id="KAL3404777.1"/>
    </source>
</evidence>
<dbReference type="InterPro" id="IPR004365">
    <property type="entry name" value="NA-bd_OB_tRNA"/>
</dbReference>
<keyword evidence="2" id="KW-0479">Metal-binding</keyword>
<evidence type="ECO:0000256" key="2">
    <source>
        <dbReference type="ARBA" id="ARBA00022723"/>
    </source>
</evidence>
<evidence type="ECO:0000313" key="9">
    <source>
        <dbReference type="Proteomes" id="UP001627154"/>
    </source>
</evidence>
<sequence>MAKRKRDTIEEFAVIKRIRYDENTKCVKLSNMSNIVQSWVVRGEVSSVSSIRLCTVGKVEKSVFNFELRDDTGVIRATAYGTTADGIHDKLQNGMIMQLHNFKIKAINPAFNSTGNEYEIEVDERTFIREVTDCPTVEEKKSLPYTEFHDVQSSTDTGIAINVVGIIKRVGDIKEFQSKSSAKSLKKRDVILMDENKNTCVVTMWNDDAVDWKYVPRDIITITGAGINEFCGFYSVKLYRTSVIIKDAAYAKSVMLKGLLDELMPQL</sequence>
<comment type="similarity">
    <text evidence="1">Belongs to the replication factor A protein 1 family.</text>
</comment>
<accession>A0ABD2XHV6</accession>
<evidence type="ECO:0000259" key="7">
    <source>
        <dbReference type="Pfam" id="PF16900"/>
    </source>
</evidence>
<comment type="caution">
    <text evidence="8">The sequence shown here is derived from an EMBL/GenBank/DDBJ whole genome shotgun (WGS) entry which is preliminary data.</text>
</comment>
<keyword evidence="3" id="KW-0863">Zinc-finger</keyword>
<dbReference type="GO" id="GO:0008270">
    <property type="term" value="F:zinc ion binding"/>
    <property type="evidence" value="ECO:0007669"/>
    <property type="project" value="UniProtKB-KW"/>
</dbReference>
<evidence type="ECO:0000256" key="5">
    <source>
        <dbReference type="ARBA" id="ARBA00023125"/>
    </source>
</evidence>
<dbReference type="InterPro" id="IPR031657">
    <property type="entry name" value="REPA_OB_2"/>
</dbReference>
<protein>
    <recommendedName>
        <fullName evidence="10">Replication protein A OB domain-containing protein</fullName>
    </recommendedName>
</protein>
<feature type="domain" description="OB" evidence="6">
    <location>
        <begin position="39"/>
        <end position="123"/>
    </location>
</feature>
<dbReference type="PANTHER" id="PTHR47165:SF4">
    <property type="entry name" value="OS03G0429900 PROTEIN"/>
    <property type="match status" value="1"/>
</dbReference>
<evidence type="ECO:0008006" key="10">
    <source>
        <dbReference type="Google" id="ProtNLM"/>
    </source>
</evidence>
<evidence type="ECO:0000256" key="4">
    <source>
        <dbReference type="ARBA" id="ARBA00022833"/>
    </source>
</evidence>
<evidence type="ECO:0000256" key="1">
    <source>
        <dbReference type="ARBA" id="ARBA00005690"/>
    </source>
</evidence>
<dbReference type="InterPro" id="IPR012340">
    <property type="entry name" value="NA-bd_OB-fold"/>
</dbReference>
<keyword evidence="5" id="KW-0238">DNA-binding</keyword>
<reference evidence="8 9" key="1">
    <citation type="journal article" date="2024" name="bioRxiv">
        <title>A reference genome for Trichogramma kaykai: A tiny desert-dwelling parasitoid wasp with competing sex-ratio distorters.</title>
        <authorList>
            <person name="Culotta J."/>
            <person name="Lindsey A.R."/>
        </authorList>
    </citation>
    <scope>NUCLEOTIDE SEQUENCE [LARGE SCALE GENOMIC DNA]</scope>
    <source>
        <strain evidence="8 9">KSX58</strain>
    </source>
</reference>
<dbReference type="GO" id="GO:0003677">
    <property type="term" value="F:DNA binding"/>
    <property type="evidence" value="ECO:0007669"/>
    <property type="project" value="UniProtKB-KW"/>
</dbReference>
<dbReference type="Gene3D" id="2.40.50.140">
    <property type="entry name" value="Nucleic acid-binding proteins"/>
    <property type="match status" value="2"/>
</dbReference>
<dbReference type="Pfam" id="PF01336">
    <property type="entry name" value="tRNA_anti-codon"/>
    <property type="match status" value="1"/>
</dbReference>
<keyword evidence="9" id="KW-1185">Reference proteome</keyword>
<organism evidence="8 9">
    <name type="scientific">Trichogramma kaykai</name>
    <dbReference type="NCBI Taxonomy" id="54128"/>
    <lineage>
        <taxon>Eukaryota</taxon>
        <taxon>Metazoa</taxon>
        <taxon>Ecdysozoa</taxon>
        <taxon>Arthropoda</taxon>
        <taxon>Hexapoda</taxon>
        <taxon>Insecta</taxon>
        <taxon>Pterygota</taxon>
        <taxon>Neoptera</taxon>
        <taxon>Endopterygota</taxon>
        <taxon>Hymenoptera</taxon>
        <taxon>Apocrita</taxon>
        <taxon>Proctotrupomorpha</taxon>
        <taxon>Chalcidoidea</taxon>
        <taxon>Trichogrammatidae</taxon>
        <taxon>Trichogramma</taxon>
    </lineage>
</organism>
<name>A0ABD2XHV6_9HYME</name>
<proteinExistence type="inferred from homology"/>
<feature type="domain" description="Replication protein A OB" evidence="7">
    <location>
        <begin position="155"/>
        <end position="245"/>
    </location>
</feature>
<dbReference type="FunFam" id="2.40.50.140:FF:000041">
    <property type="entry name" value="Replication protein A subunit"/>
    <property type="match status" value="1"/>
</dbReference>
<evidence type="ECO:0000256" key="3">
    <source>
        <dbReference type="ARBA" id="ARBA00022771"/>
    </source>
</evidence>
<dbReference type="EMBL" id="JBJJXI010000023">
    <property type="protein sequence ID" value="KAL3404777.1"/>
    <property type="molecule type" value="Genomic_DNA"/>
</dbReference>
<dbReference type="Proteomes" id="UP001627154">
    <property type="component" value="Unassembled WGS sequence"/>
</dbReference>
<evidence type="ECO:0000259" key="6">
    <source>
        <dbReference type="Pfam" id="PF01336"/>
    </source>
</evidence>
<dbReference type="AlphaFoldDB" id="A0ABD2XHV6"/>
<keyword evidence="4" id="KW-0862">Zinc</keyword>
<dbReference type="SUPFAM" id="SSF50249">
    <property type="entry name" value="Nucleic acid-binding proteins"/>
    <property type="match status" value="2"/>
</dbReference>
<dbReference type="PANTHER" id="PTHR47165">
    <property type="entry name" value="OS03G0429900 PROTEIN"/>
    <property type="match status" value="1"/>
</dbReference>
<dbReference type="Pfam" id="PF16900">
    <property type="entry name" value="REPA_OB_2"/>
    <property type="match status" value="1"/>
</dbReference>